<dbReference type="Pfam" id="PF02151">
    <property type="entry name" value="UVR"/>
    <property type="match status" value="1"/>
</dbReference>
<dbReference type="RefSeq" id="WP_174497610.1">
    <property type="nucleotide sequence ID" value="NZ_CADDWK010000017.1"/>
</dbReference>
<dbReference type="EMBL" id="JACHGH010000016">
    <property type="protein sequence ID" value="MBB6455217.1"/>
    <property type="molecule type" value="Genomic_DNA"/>
</dbReference>
<dbReference type="PANTHER" id="PTHR38430">
    <property type="entry name" value="PROTEIN-ARGININE KINASE ACTIVATOR PROTEIN"/>
    <property type="match status" value="1"/>
</dbReference>
<dbReference type="GO" id="GO:0016301">
    <property type="term" value="F:kinase activity"/>
    <property type="evidence" value="ECO:0007669"/>
    <property type="project" value="UniProtKB-KW"/>
</dbReference>
<dbReference type="GO" id="GO:1990169">
    <property type="term" value="P:stress response to copper ion"/>
    <property type="evidence" value="ECO:0007669"/>
    <property type="project" value="TreeGrafter"/>
</dbReference>
<evidence type="ECO:0000313" key="3">
    <source>
        <dbReference type="EMBL" id="MBB6455217.1"/>
    </source>
</evidence>
<dbReference type="InterPro" id="IPR036876">
    <property type="entry name" value="UVR_dom_sf"/>
</dbReference>
<feature type="coiled-coil region" evidence="1">
    <location>
        <begin position="134"/>
        <end position="180"/>
    </location>
</feature>
<dbReference type="InterPro" id="IPR025542">
    <property type="entry name" value="YacH"/>
</dbReference>
<gene>
    <name evidence="3" type="ORF">HNQ94_003713</name>
</gene>
<keyword evidence="4" id="KW-1185">Reference proteome</keyword>
<dbReference type="PANTHER" id="PTHR38430:SF1">
    <property type="entry name" value="PROTEIN-ARGININE KINASE ACTIVATOR PROTEIN"/>
    <property type="match status" value="1"/>
</dbReference>
<name>A0A841QAG1_9BACI</name>
<dbReference type="SUPFAM" id="SSF46600">
    <property type="entry name" value="C-terminal UvrC-binding domain of UvrB"/>
    <property type="match status" value="1"/>
</dbReference>
<organism evidence="3 4">
    <name type="scientific">Salirhabdus euzebyi</name>
    <dbReference type="NCBI Taxonomy" id="394506"/>
    <lineage>
        <taxon>Bacteria</taxon>
        <taxon>Bacillati</taxon>
        <taxon>Bacillota</taxon>
        <taxon>Bacilli</taxon>
        <taxon>Bacillales</taxon>
        <taxon>Bacillaceae</taxon>
        <taxon>Salirhabdus</taxon>
    </lineage>
</organism>
<proteinExistence type="predicted"/>
<sequence>MECQECEKRSATLHFTQVINGHKTEVHLCEYCAQEKGYMNNGEHNFSLHSLLSGLFNFDSAPSLSGSQSTSYNPKNSLQCEKCEMTYHEFTKTGKFGCANCYTTFNEHLHPIFRRVHSGNTKHDGKIPKRAGDAIHLRKTINEHKVKLKELIQNEEFEEAAKARDQIRELEKKLRNDRDGDS</sequence>
<keyword evidence="1" id="KW-0175">Coiled coil</keyword>
<dbReference type="PROSITE" id="PS50151">
    <property type="entry name" value="UVR"/>
    <property type="match status" value="1"/>
</dbReference>
<dbReference type="GO" id="GO:0008270">
    <property type="term" value="F:zinc ion binding"/>
    <property type="evidence" value="ECO:0007669"/>
    <property type="project" value="TreeGrafter"/>
</dbReference>
<reference evidence="3 4" key="1">
    <citation type="submission" date="2020-08" db="EMBL/GenBank/DDBJ databases">
        <title>Genomic Encyclopedia of Type Strains, Phase IV (KMG-IV): sequencing the most valuable type-strain genomes for metagenomic binning, comparative biology and taxonomic classification.</title>
        <authorList>
            <person name="Goeker M."/>
        </authorList>
    </citation>
    <scope>NUCLEOTIDE SEQUENCE [LARGE SCALE GENOMIC DNA]</scope>
    <source>
        <strain evidence="3 4">DSM 19612</strain>
    </source>
</reference>
<evidence type="ECO:0000313" key="4">
    <source>
        <dbReference type="Proteomes" id="UP000581688"/>
    </source>
</evidence>
<keyword evidence="3" id="KW-0808">Transferase</keyword>
<evidence type="ECO:0000256" key="1">
    <source>
        <dbReference type="SAM" id="Coils"/>
    </source>
</evidence>
<dbReference type="AlphaFoldDB" id="A0A841QAG1"/>
<keyword evidence="3" id="KW-0418">Kinase</keyword>
<dbReference type="GO" id="GO:0005507">
    <property type="term" value="F:copper ion binding"/>
    <property type="evidence" value="ECO:0007669"/>
    <property type="project" value="TreeGrafter"/>
</dbReference>
<dbReference type="GO" id="GO:0050897">
    <property type="term" value="F:cobalt ion binding"/>
    <property type="evidence" value="ECO:0007669"/>
    <property type="project" value="TreeGrafter"/>
</dbReference>
<dbReference type="InterPro" id="IPR001943">
    <property type="entry name" value="UVR_dom"/>
</dbReference>
<dbReference type="Gene3D" id="4.10.860.10">
    <property type="entry name" value="UVR domain"/>
    <property type="match status" value="1"/>
</dbReference>
<dbReference type="GO" id="GO:0046870">
    <property type="term" value="F:cadmium ion binding"/>
    <property type="evidence" value="ECO:0007669"/>
    <property type="project" value="TreeGrafter"/>
</dbReference>
<protein>
    <submittedName>
        <fullName evidence="3">Protein arginine kinase activator</fullName>
    </submittedName>
</protein>
<dbReference type="GO" id="GO:1990170">
    <property type="term" value="P:stress response to cadmium ion"/>
    <property type="evidence" value="ECO:0007669"/>
    <property type="project" value="TreeGrafter"/>
</dbReference>
<evidence type="ECO:0000259" key="2">
    <source>
        <dbReference type="PROSITE" id="PS50151"/>
    </source>
</evidence>
<comment type="caution">
    <text evidence="3">The sequence shown here is derived from an EMBL/GenBank/DDBJ whole genome shotgun (WGS) entry which is preliminary data.</text>
</comment>
<feature type="domain" description="UVR" evidence="2">
    <location>
        <begin position="138"/>
        <end position="173"/>
    </location>
</feature>
<dbReference type="PIRSF" id="PIRSF015034">
    <property type="entry name" value="YacH"/>
    <property type="match status" value="1"/>
</dbReference>
<dbReference type="Proteomes" id="UP000581688">
    <property type="component" value="Unassembled WGS sequence"/>
</dbReference>
<accession>A0A841QAG1</accession>